<dbReference type="OrthoDB" id="6399635at2"/>
<dbReference type="InterPro" id="IPR013766">
    <property type="entry name" value="Thioredoxin_domain"/>
</dbReference>
<dbReference type="RefSeq" id="WP_120517754.1">
    <property type="nucleotide sequence ID" value="NZ_QXZY01000010.1"/>
</dbReference>
<protein>
    <submittedName>
        <fullName evidence="6">TlpA family protein disulfide reductase</fullName>
    </submittedName>
</protein>
<dbReference type="SUPFAM" id="SSF52833">
    <property type="entry name" value="Thioredoxin-like"/>
    <property type="match status" value="1"/>
</dbReference>
<dbReference type="Proteomes" id="UP000279089">
    <property type="component" value="Unassembled WGS sequence"/>
</dbReference>
<dbReference type="InterPro" id="IPR036249">
    <property type="entry name" value="Thioredoxin-like_sf"/>
</dbReference>
<evidence type="ECO:0000259" key="5">
    <source>
        <dbReference type="PROSITE" id="PS51352"/>
    </source>
</evidence>
<comment type="subcellular location">
    <subcellularLocation>
        <location evidence="1">Cell envelope</location>
    </subcellularLocation>
</comment>
<name>A0A3N4M959_9BACT</name>
<keyword evidence="4" id="KW-0676">Redox-active center</keyword>
<dbReference type="InterPro" id="IPR050553">
    <property type="entry name" value="Thioredoxin_ResA/DsbE_sf"/>
</dbReference>
<keyword evidence="2" id="KW-0201">Cytochrome c-type biogenesis</keyword>
<evidence type="ECO:0000313" key="7">
    <source>
        <dbReference type="Proteomes" id="UP000279089"/>
    </source>
</evidence>
<organism evidence="6 7">
    <name type="scientific">Chitinophaga barathri</name>
    <dbReference type="NCBI Taxonomy" id="1647451"/>
    <lineage>
        <taxon>Bacteria</taxon>
        <taxon>Pseudomonadati</taxon>
        <taxon>Bacteroidota</taxon>
        <taxon>Chitinophagia</taxon>
        <taxon>Chitinophagales</taxon>
        <taxon>Chitinophagaceae</taxon>
        <taxon>Chitinophaga</taxon>
    </lineage>
</organism>
<accession>A0A3N4M959</accession>
<dbReference type="GO" id="GO:0030313">
    <property type="term" value="C:cell envelope"/>
    <property type="evidence" value="ECO:0007669"/>
    <property type="project" value="UniProtKB-SubCell"/>
</dbReference>
<comment type="caution">
    <text evidence="6">The sequence shown here is derived from an EMBL/GenBank/DDBJ whole genome shotgun (WGS) entry which is preliminary data.</text>
</comment>
<dbReference type="EMBL" id="RMBX01000009">
    <property type="protein sequence ID" value="RPD39958.1"/>
    <property type="molecule type" value="Genomic_DNA"/>
</dbReference>
<keyword evidence="7" id="KW-1185">Reference proteome</keyword>
<dbReference type="AlphaFoldDB" id="A0A3N4M959"/>
<dbReference type="PANTHER" id="PTHR42852:SF6">
    <property type="entry name" value="THIOL:DISULFIDE INTERCHANGE PROTEIN DSBE"/>
    <property type="match status" value="1"/>
</dbReference>
<evidence type="ECO:0000256" key="4">
    <source>
        <dbReference type="ARBA" id="ARBA00023284"/>
    </source>
</evidence>
<gene>
    <name evidence="6" type="ORF">EG028_17705</name>
</gene>
<evidence type="ECO:0000313" key="6">
    <source>
        <dbReference type="EMBL" id="RPD39958.1"/>
    </source>
</evidence>
<sequence>MKIYGRNLLISWLLILPVFAIAQERDISVSLALNEINQSRGTGREIVTLKEVQIWCAGKKPDSVLWAVRYGSKGETECGEVPALQVLTRRTGKSGLEVCILQRYNPFLKKEMVHSYVYDSLKKWKKSNYPESAVPRTVIDLPFCNGKQTVFFPSEMYFYPFNTGVSYPDSCLNEMPLGVSLGKSGVVKMGDDSIFLLKRYYTAPDHTISMKVKENGVLQQDLVTMTTRLVYKNIYRWADTLVIGEKLYKVDSISGDWQTVYMRQLKEKRLTLKMPEKYMRQLEPYFKNAEEYLLLDFWGTWCKPCIAGMPDLRALHDKVKTKVPFVSVCFDDPEKYARAEEIFRENKLTWPQIFCNMKDRKYTMVGELSVTTFPTYMLVSKSGEIFFSASSGGFDELSGILQGK</sequence>
<feature type="domain" description="Thioredoxin" evidence="5">
    <location>
        <begin position="241"/>
        <end position="404"/>
    </location>
</feature>
<dbReference type="Pfam" id="PF13905">
    <property type="entry name" value="Thioredoxin_8"/>
    <property type="match status" value="1"/>
</dbReference>
<dbReference type="GO" id="GO:0017004">
    <property type="term" value="P:cytochrome complex assembly"/>
    <property type="evidence" value="ECO:0007669"/>
    <property type="project" value="UniProtKB-KW"/>
</dbReference>
<keyword evidence="3" id="KW-1015">Disulfide bond</keyword>
<reference evidence="7" key="1">
    <citation type="submission" date="2018-11" db="EMBL/GenBank/DDBJ databases">
        <title>Chitinophaga lutea sp.nov., isolate from arsenic contaminated soil.</title>
        <authorList>
            <person name="Zong Y."/>
        </authorList>
    </citation>
    <scope>NUCLEOTIDE SEQUENCE [LARGE SCALE GENOMIC DNA]</scope>
    <source>
        <strain evidence="7">YLT18</strain>
    </source>
</reference>
<proteinExistence type="predicted"/>
<dbReference type="Gene3D" id="3.40.30.10">
    <property type="entry name" value="Glutaredoxin"/>
    <property type="match status" value="1"/>
</dbReference>
<dbReference type="PANTHER" id="PTHR42852">
    <property type="entry name" value="THIOL:DISULFIDE INTERCHANGE PROTEIN DSBE"/>
    <property type="match status" value="1"/>
</dbReference>
<dbReference type="PROSITE" id="PS51352">
    <property type="entry name" value="THIOREDOXIN_2"/>
    <property type="match status" value="1"/>
</dbReference>
<dbReference type="CDD" id="cd02966">
    <property type="entry name" value="TlpA_like_family"/>
    <property type="match status" value="1"/>
</dbReference>
<evidence type="ECO:0000256" key="1">
    <source>
        <dbReference type="ARBA" id="ARBA00004196"/>
    </source>
</evidence>
<evidence type="ECO:0000256" key="2">
    <source>
        <dbReference type="ARBA" id="ARBA00022748"/>
    </source>
</evidence>
<evidence type="ECO:0000256" key="3">
    <source>
        <dbReference type="ARBA" id="ARBA00023157"/>
    </source>
</evidence>
<dbReference type="InterPro" id="IPR012336">
    <property type="entry name" value="Thioredoxin-like_fold"/>
</dbReference>